<reference evidence="1 2" key="2">
    <citation type="submission" date="2016-08" db="EMBL/GenBank/DDBJ databases">
        <title>Pervasive Adenine N6-methylation of Active Genes in Fungi.</title>
        <authorList>
            <consortium name="DOE Joint Genome Institute"/>
            <person name="Mondo S.J."/>
            <person name="Dannebaum R.O."/>
            <person name="Kuo R.C."/>
            <person name="Labutti K."/>
            <person name="Haridas S."/>
            <person name="Kuo A."/>
            <person name="Salamov A."/>
            <person name="Ahrendt S.R."/>
            <person name="Lipzen A."/>
            <person name="Sullivan W."/>
            <person name="Andreopoulos W.B."/>
            <person name="Clum A."/>
            <person name="Lindquist E."/>
            <person name="Daum C."/>
            <person name="Ramamoorthy G.K."/>
            <person name="Gryganskyi A."/>
            <person name="Culley D."/>
            <person name="Magnuson J.K."/>
            <person name="James T.Y."/>
            <person name="O'Malley M.A."/>
            <person name="Stajich J.E."/>
            <person name="Spatafora J.W."/>
            <person name="Visel A."/>
            <person name="Grigoriev I.V."/>
        </authorList>
    </citation>
    <scope>NUCLEOTIDE SEQUENCE [LARGE SCALE GENOMIC DNA]</scope>
    <source>
        <strain evidence="2">finn</strain>
    </source>
</reference>
<gene>
    <name evidence="1" type="ORF">BCR36DRAFT_280888</name>
</gene>
<sequence length="509" mass="57583">FKNIYGDVDYPSSFLNSNTYGSKITFKNSTIEDSYVKLYKPFFSLSLTKLELIDSNLKNCYSQYGYLIFLKSIKEKNKEFLKIKNTKFNGISSLLYGYNNIASISNSQFYNISSRVPYPVILNSIHSSISIKDTIFKNIKSQKSGLIGEEAEYIFENVAFENIETISKSLLYVIYNSITLNHCTFSNILCNGSINDSSLITVESSIYGNNINIKNTIINKCKSNGDLIKLRGEMSNIKFLNISISENTSYGSILNNESLNSEFSITNSSIKNNDNIHSYKCGIFSNYNRVNITIKDTEFKNNSNKSNGGSLCIIESDSLNLKIESSIFENNYAVNGGAIYLSSNNNNNRIEIRDIQVKNNKATYFGGGIFFDYINLNNTFFNNVKINNNKAYAGGGMYINNTISNLPLNFENYDKDEQISFENNLSESHGNNYATNPYIIKLNSEKSNHFEIIGGESINIEFSLYDKFIQEVIDLSKLYSNINLNVSLNDDDNEYKVIGNVCTFLKGKF</sequence>
<accession>A0A1Y1VHH1</accession>
<dbReference type="InterPro" id="IPR011050">
    <property type="entry name" value="Pectin_lyase_fold/virulence"/>
</dbReference>
<evidence type="ECO:0000313" key="2">
    <source>
        <dbReference type="Proteomes" id="UP000193719"/>
    </source>
</evidence>
<dbReference type="SUPFAM" id="SSF51126">
    <property type="entry name" value="Pectin lyase-like"/>
    <property type="match status" value="1"/>
</dbReference>
<dbReference type="OrthoDB" id="296301at2759"/>
<dbReference type="AlphaFoldDB" id="A0A1Y1VHH1"/>
<reference evidence="1 2" key="1">
    <citation type="submission" date="2016-08" db="EMBL/GenBank/DDBJ databases">
        <title>Genomes of anaerobic fungi encode conserved fungal cellulosomes for biomass hydrolysis.</title>
        <authorList>
            <consortium name="DOE Joint Genome Institute"/>
            <person name="Haitjema C.H."/>
            <person name="Gilmore S.P."/>
            <person name="Henske J.K."/>
            <person name="Solomon K.V."/>
            <person name="De Groot R."/>
            <person name="Kuo A."/>
            <person name="Mondo S.J."/>
            <person name="Salamov A.A."/>
            <person name="Labutti K."/>
            <person name="Zhao Z."/>
            <person name="Chiniquy J."/>
            <person name="Barry K."/>
            <person name="Brewer H.M."/>
            <person name="Purvine S.O."/>
            <person name="Wright A.T."/>
            <person name="Boxma B."/>
            <person name="Van Alen T."/>
            <person name="Hackstein J.H."/>
            <person name="Baker S.E."/>
            <person name="Grigoriev I.V."/>
            <person name="O'Malley M.A."/>
        </authorList>
    </citation>
    <scope>NUCLEOTIDE SEQUENCE [LARGE SCALE GENOMIC DNA]</scope>
    <source>
        <strain evidence="2">finn</strain>
    </source>
</reference>
<feature type="non-terminal residue" evidence="1">
    <location>
        <position position="1"/>
    </location>
</feature>
<evidence type="ECO:0000313" key="1">
    <source>
        <dbReference type="EMBL" id="ORX55891.1"/>
    </source>
</evidence>
<protein>
    <recommendedName>
        <fullName evidence="3">Right handed beta helix domain-containing protein</fullName>
    </recommendedName>
</protein>
<name>A0A1Y1VHH1_9FUNG</name>
<dbReference type="PANTHER" id="PTHR11319:SF35">
    <property type="entry name" value="OUTER MEMBRANE PROTEIN PMPC-RELATED"/>
    <property type="match status" value="1"/>
</dbReference>
<organism evidence="1 2">
    <name type="scientific">Piromyces finnis</name>
    <dbReference type="NCBI Taxonomy" id="1754191"/>
    <lineage>
        <taxon>Eukaryota</taxon>
        <taxon>Fungi</taxon>
        <taxon>Fungi incertae sedis</taxon>
        <taxon>Chytridiomycota</taxon>
        <taxon>Chytridiomycota incertae sedis</taxon>
        <taxon>Neocallimastigomycetes</taxon>
        <taxon>Neocallimastigales</taxon>
        <taxon>Neocallimastigaceae</taxon>
        <taxon>Piromyces</taxon>
    </lineage>
</organism>
<comment type="caution">
    <text evidence="1">The sequence shown here is derived from an EMBL/GenBank/DDBJ whole genome shotgun (WGS) entry which is preliminary data.</text>
</comment>
<proteinExistence type="predicted"/>
<dbReference type="EMBL" id="MCFH01000008">
    <property type="protein sequence ID" value="ORX55891.1"/>
    <property type="molecule type" value="Genomic_DNA"/>
</dbReference>
<keyword evidence="2" id="KW-1185">Reference proteome</keyword>
<dbReference type="PANTHER" id="PTHR11319">
    <property type="entry name" value="G PROTEIN-COUPLED RECEPTOR-RELATED"/>
    <property type="match status" value="1"/>
</dbReference>
<evidence type="ECO:0008006" key="3">
    <source>
        <dbReference type="Google" id="ProtNLM"/>
    </source>
</evidence>
<dbReference type="Proteomes" id="UP000193719">
    <property type="component" value="Unassembled WGS sequence"/>
</dbReference>